<comment type="similarity">
    <text evidence="2 15">Belongs to the SSRP1 family.</text>
</comment>
<evidence type="ECO:0000256" key="9">
    <source>
        <dbReference type="ARBA" id="ARBA00023125"/>
    </source>
</evidence>
<dbReference type="InterPro" id="IPR009071">
    <property type="entry name" value="HMG_box_dom"/>
</dbReference>
<dbReference type="InterPro" id="IPR000969">
    <property type="entry name" value="SSRP1/POB3"/>
</dbReference>
<dbReference type="GO" id="GO:0006260">
    <property type="term" value="P:DNA replication"/>
    <property type="evidence" value="ECO:0007669"/>
    <property type="project" value="UniProtKB-KW"/>
</dbReference>
<reference evidence="18" key="2">
    <citation type="submission" date="2022-10" db="EMBL/GenBank/DDBJ databases">
        <authorList>
            <consortium name="ENA_rothamsted_submissions"/>
            <consortium name="culmorum"/>
            <person name="King R."/>
        </authorList>
    </citation>
    <scope>NUCLEOTIDE SEQUENCE</scope>
</reference>
<dbReference type="FunFam" id="2.30.29.220:FF:000001">
    <property type="entry name" value="FACT complex subunit SSRP1"/>
    <property type="match status" value="1"/>
</dbReference>
<dbReference type="Gene3D" id="2.30.29.30">
    <property type="entry name" value="Pleckstrin-homology domain (PH domain)/Phosphotyrosine-binding domain (PTB)"/>
    <property type="match status" value="2"/>
</dbReference>
<dbReference type="GO" id="GO:1902275">
    <property type="term" value="P:regulation of chromatin organization"/>
    <property type="evidence" value="ECO:0007669"/>
    <property type="project" value="TreeGrafter"/>
</dbReference>
<keyword evidence="9 14" id="KW-0238">DNA-binding</keyword>
<dbReference type="Proteomes" id="UP001153737">
    <property type="component" value="Chromosome 8"/>
</dbReference>
<dbReference type="PANTHER" id="PTHR45849:SF1">
    <property type="entry name" value="FACT COMPLEX SUBUNIT SSRP1"/>
    <property type="match status" value="1"/>
</dbReference>
<evidence type="ECO:0000313" key="18">
    <source>
        <dbReference type="EMBL" id="CAG9824663.1"/>
    </source>
</evidence>
<sequence>MDVLEYSDISAELKGCMTQGKLKITDQNIIFKNSKTGKVEQISSSDFDLVNFQNFAGTWGIRLFLKNGILHRFVGFKDSDKEKIAKFFNKNFKIDMLEKELSVKGWNWGTAKFNGSVLSFDVGSNSAFEIPLNNVSQCIAGKNEITMEFHQNDDAPIGLMEMRFFIPSNELAGDVDPVEAFQQRVMDKASVINVSGDAIAIFREIQCLTPRGRYDIKIFHSFFQLHGKTFDYKIPMSTVLRLFLLPHKDSRQMFFVVSLDPPIKQGQTRYHFLVLLFNREDETSIELPFSEEELKEKYEGKIEKELNGPTFEVLGTIMKNIINRKLTGPGGFVGHSGTPAVSCSFKAAAGLLYPLERGFIYVHKPPLHIRFEEIASVNFARGGGSTRSFDFEVELKSSTIHTFSSIEKEEYGKLFDFITSKKLNIKNRGKNDKSSYKDDFGGSDEEAAPDAYLERVKAEGQERDDDDGSDDDGSSTDEDFNPDQAESDVAEEFDSAHSSSSEEDEEGGGGSGGERKEKKEKKEKKKTKTVSEKPRKRREKKEKDENKPKRATTAFMLWLNATREQIKKDNKGIKVTEIAKKGGEMWKALKDKSEWEAKAKKDKERYEKEMEEYKASGGGSDSKEKKPKQNRPKEAKKADKPDKPEQLDKPQKPSEDNSRFKSKEYIEDDDSSDSDDDEKGSKRKKGSDDESTKKKAKKGSDSETEKKDSDDEDDKNLSKEVSDSETEKKDSDDEDDKNLSKEVSDSESDKDS</sequence>
<evidence type="ECO:0000256" key="13">
    <source>
        <dbReference type="ARBA" id="ARBA00058159"/>
    </source>
</evidence>
<feature type="compositionally biased region" description="Basic and acidic residues" evidence="16">
    <location>
        <begin position="686"/>
        <end position="752"/>
    </location>
</feature>
<dbReference type="GO" id="GO:0042393">
    <property type="term" value="F:histone binding"/>
    <property type="evidence" value="ECO:0007669"/>
    <property type="project" value="TreeGrafter"/>
</dbReference>
<reference evidence="18" key="1">
    <citation type="submission" date="2022-01" db="EMBL/GenBank/DDBJ databases">
        <authorList>
            <person name="King R."/>
        </authorList>
    </citation>
    <scope>NUCLEOTIDE SEQUENCE</scope>
</reference>
<dbReference type="FunFam" id="2.30.29.30:FF:000119">
    <property type="entry name" value="FACT complex subunit SSRP1"/>
    <property type="match status" value="1"/>
</dbReference>
<evidence type="ECO:0000313" key="19">
    <source>
        <dbReference type="Proteomes" id="UP001153737"/>
    </source>
</evidence>
<dbReference type="InterPro" id="IPR038167">
    <property type="entry name" value="SSRP1_sf"/>
</dbReference>
<dbReference type="SUPFAM" id="SSF47095">
    <property type="entry name" value="HMG-box"/>
    <property type="match status" value="1"/>
</dbReference>
<feature type="compositionally biased region" description="Acidic residues" evidence="16">
    <location>
        <begin position="462"/>
        <end position="493"/>
    </location>
</feature>
<dbReference type="EMBL" id="OU896714">
    <property type="protein sequence ID" value="CAG9824663.1"/>
    <property type="molecule type" value="Genomic_DNA"/>
</dbReference>
<evidence type="ECO:0000256" key="6">
    <source>
        <dbReference type="ARBA" id="ARBA00022763"/>
    </source>
</evidence>
<feature type="compositionally biased region" description="Basic and acidic residues" evidence="16">
    <location>
        <begin position="631"/>
        <end position="665"/>
    </location>
</feature>
<dbReference type="Gene3D" id="1.10.30.10">
    <property type="entry name" value="High mobility group box domain"/>
    <property type="match status" value="1"/>
</dbReference>
<dbReference type="FunFam" id="2.30.29.30:FF:000098">
    <property type="entry name" value="Fact complex subunit ssrp1"/>
    <property type="match status" value="1"/>
</dbReference>
<dbReference type="FunFam" id="1.10.30.10:FF:000036">
    <property type="entry name" value="high mobility group protein D"/>
    <property type="match status" value="1"/>
</dbReference>
<dbReference type="InterPro" id="IPR011993">
    <property type="entry name" value="PH-like_dom_sf"/>
</dbReference>
<evidence type="ECO:0000256" key="14">
    <source>
        <dbReference type="PROSITE-ProRule" id="PRU00267"/>
    </source>
</evidence>
<dbReference type="SMART" id="SM00398">
    <property type="entry name" value="HMG"/>
    <property type="match status" value="1"/>
</dbReference>
<feature type="region of interest" description="Disordered" evidence="16">
    <location>
        <begin position="581"/>
        <end position="752"/>
    </location>
</feature>
<feature type="compositionally biased region" description="Basic residues" evidence="16">
    <location>
        <begin position="518"/>
        <end position="540"/>
    </location>
</feature>
<dbReference type="SUPFAM" id="SSF50729">
    <property type="entry name" value="PH domain-like"/>
    <property type="match status" value="1"/>
</dbReference>
<evidence type="ECO:0000256" key="4">
    <source>
        <dbReference type="ARBA" id="ARBA00022454"/>
    </source>
</evidence>
<evidence type="ECO:0000256" key="1">
    <source>
        <dbReference type="ARBA" id="ARBA00004604"/>
    </source>
</evidence>
<dbReference type="Pfam" id="PF17292">
    <property type="entry name" value="POB3_N"/>
    <property type="match status" value="1"/>
</dbReference>
<dbReference type="GO" id="GO:0031491">
    <property type="term" value="F:nucleosome binding"/>
    <property type="evidence" value="ECO:0007669"/>
    <property type="project" value="TreeGrafter"/>
</dbReference>
<evidence type="ECO:0000256" key="7">
    <source>
        <dbReference type="ARBA" id="ARBA00022884"/>
    </source>
</evidence>
<keyword evidence="10 15" id="KW-0804">Transcription</keyword>
<dbReference type="InterPro" id="IPR013719">
    <property type="entry name" value="RTT106/SPT16-like_middle_dom"/>
</dbReference>
<feature type="non-terminal residue" evidence="18">
    <location>
        <position position="1"/>
    </location>
</feature>
<evidence type="ECO:0000256" key="11">
    <source>
        <dbReference type="ARBA" id="ARBA00023204"/>
    </source>
</evidence>
<dbReference type="CDD" id="cd13231">
    <property type="entry name" value="PH2_SSRP1-like"/>
    <property type="match status" value="1"/>
</dbReference>
<dbReference type="GO" id="GO:0006281">
    <property type="term" value="P:DNA repair"/>
    <property type="evidence" value="ECO:0007669"/>
    <property type="project" value="UniProtKB-KW"/>
</dbReference>
<evidence type="ECO:0000256" key="2">
    <source>
        <dbReference type="ARBA" id="ARBA00010060"/>
    </source>
</evidence>
<organism evidence="18 19">
    <name type="scientific">Phaedon cochleariae</name>
    <name type="common">Mustard beetle</name>
    <dbReference type="NCBI Taxonomy" id="80249"/>
    <lineage>
        <taxon>Eukaryota</taxon>
        <taxon>Metazoa</taxon>
        <taxon>Ecdysozoa</taxon>
        <taxon>Arthropoda</taxon>
        <taxon>Hexapoda</taxon>
        <taxon>Insecta</taxon>
        <taxon>Pterygota</taxon>
        <taxon>Neoptera</taxon>
        <taxon>Endopterygota</taxon>
        <taxon>Coleoptera</taxon>
        <taxon>Polyphaga</taxon>
        <taxon>Cucujiformia</taxon>
        <taxon>Chrysomeloidea</taxon>
        <taxon>Chrysomelidae</taxon>
        <taxon>Chrysomelinae</taxon>
        <taxon>Chrysomelini</taxon>
        <taxon>Phaedon</taxon>
    </lineage>
</organism>
<dbReference type="SMART" id="SM01287">
    <property type="entry name" value="Rtt106"/>
    <property type="match status" value="1"/>
</dbReference>
<dbReference type="Pfam" id="PF03531">
    <property type="entry name" value="SSrecog"/>
    <property type="match status" value="1"/>
</dbReference>
<dbReference type="Pfam" id="PF00505">
    <property type="entry name" value="HMG_box"/>
    <property type="match status" value="1"/>
</dbReference>
<feature type="domain" description="HMG box" evidence="17">
    <location>
        <begin position="548"/>
        <end position="614"/>
    </location>
</feature>
<evidence type="ECO:0000256" key="16">
    <source>
        <dbReference type="SAM" id="MobiDB-lite"/>
    </source>
</evidence>
<feature type="DNA-binding region" description="HMG box" evidence="14">
    <location>
        <begin position="548"/>
        <end position="614"/>
    </location>
</feature>
<evidence type="ECO:0000256" key="15">
    <source>
        <dbReference type="RuleBase" id="RU364013"/>
    </source>
</evidence>
<evidence type="ECO:0000256" key="10">
    <source>
        <dbReference type="ARBA" id="ARBA00023163"/>
    </source>
</evidence>
<feature type="compositionally biased region" description="Acidic residues" evidence="16">
    <location>
        <begin position="666"/>
        <end position="678"/>
    </location>
</feature>
<evidence type="ECO:0000256" key="8">
    <source>
        <dbReference type="ARBA" id="ARBA00023015"/>
    </source>
</evidence>
<feature type="compositionally biased region" description="Basic and acidic residues" evidence="16">
    <location>
        <begin position="581"/>
        <end position="614"/>
    </location>
</feature>
<keyword evidence="12 14" id="KW-0539">Nucleus</keyword>
<accession>A0A9N9SIJ5</accession>
<feature type="compositionally biased region" description="Basic and acidic residues" evidence="16">
    <location>
        <begin position="429"/>
        <end position="440"/>
    </location>
</feature>
<keyword evidence="6 15" id="KW-0227">DNA damage</keyword>
<dbReference type="OrthoDB" id="498543at2759"/>
<dbReference type="PANTHER" id="PTHR45849">
    <property type="entry name" value="FACT COMPLEX SUBUNIT SSRP1"/>
    <property type="match status" value="1"/>
</dbReference>
<dbReference type="InterPro" id="IPR050454">
    <property type="entry name" value="RTT106/SSRP1_HistChap/FACT"/>
</dbReference>
<dbReference type="InterPro" id="IPR048993">
    <property type="entry name" value="SSRP1-like_PH1"/>
</dbReference>
<feature type="compositionally biased region" description="Basic and acidic residues" evidence="16">
    <location>
        <begin position="452"/>
        <end position="461"/>
    </location>
</feature>
<comment type="function">
    <text evidence="13">Component of the FACT complex, a general chromatin factor that acts to reorganize nucleosomes. The FACT complex is involved in multiple processes that require DNA as a template such as mRNA elongation, DNA replication and DNA repair. During transcription elongation the FACT complex acts as a histone chaperone that both destabilizes and restores nucleosomal structure. It facilitates the passage of RNA polymerase II and transcription by promoting the dissociation of one histone H2A-H2B dimer from the nucleosome, then subsequently promotes the reestablishment of the nucleosome following the passage of RNA polymerase II. Binds specifically to single-stranded DNA and RNA with highest affinity for nucleotides G and U. The FACT complex is required for expression of Hox genes.</text>
</comment>
<dbReference type="GO" id="GO:0003723">
    <property type="term" value="F:RNA binding"/>
    <property type="evidence" value="ECO:0007669"/>
    <property type="project" value="UniProtKB-KW"/>
</dbReference>
<evidence type="ECO:0000259" key="17">
    <source>
        <dbReference type="PROSITE" id="PS50118"/>
    </source>
</evidence>
<dbReference type="Pfam" id="PF21103">
    <property type="entry name" value="PH1_SSRP1-like"/>
    <property type="match status" value="1"/>
</dbReference>
<dbReference type="AlphaFoldDB" id="A0A9N9SIJ5"/>
<dbReference type="Gene3D" id="2.30.29.150">
    <property type="match status" value="1"/>
</dbReference>
<evidence type="ECO:0000256" key="5">
    <source>
        <dbReference type="ARBA" id="ARBA00022705"/>
    </source>
</evidence>
<keyword evidence="4 15" id="KW-0158">Chromosome</keyword>
<comment type="subcellular location">
    <subcellularLocation>
        <location evidence="1">Nucleus</location>
        <location evidence="1">Nucleolus</location>
    </subcellularLocation>
    <subcellularLocation>
        <location evidence="15">Nucleus</location>
    </subcellularLocation>
    <subcellularLocation>
        <location evidence="15">Chromosome</location>
    </subcellularLocation>
</comment>
<dbReference type="GO" id="GO:0003677">
    <property type="term" value="F:DNA binding"/>
    <property type="evidence" value="ECO:0007669"/>
    <property type="project" value="UniProtKB-UniRule"/>
</dbReference>
<dbReference type="FunFam" id="2.30.29.150:FF:000001">
    <property type="entry name" value="Fact complex subunit ssrp1"/>
    <property type="match status" value="1"/>
</dbReference>
<dbReference type="PRINTS" id="PR00887">
    <property type="entry name" value="SSRCOGNITION"/>
</dbReference>
<keyword evidence="7" id="KW-0694">RNA-binding</keyword>
<gene>
    <name evidence="18" type="ORF">PHAECO_LOCUS11857</name>
</gene>
<dbReference type="InterPro" id="IPR024954">
    <property type="entry name" value="SSRP1_DD"/>
</dbReference>
<dbReference type="Gene3D" id="2.30.29.220">
    <property type="entry name" value="Structure-specific recognition protein (SSRP1)"/>
    <property type="match status" value="1"/>
</dbReference>
<keyword evidence="19" id="KW-1185">Reference proteome</keyword>
<feature type="region of interest" description="Disordered" evidence="16">
    <location>
        <begin position="428"/>
        <end position="555"/>
    </location>
</feature>
<keyword evidence="5 15" id="KW-0235">DNA replication</keyword>
<dbReference type="GO" id="GO:0035101">
    <property type="term" value="C:FACT complex"/>
    <property type="evidence" value="ECO:0007669"/>
    <property type="project" value="TreeGrafter"/>
</dbReference>
<keyword evidence="8 15" id="KW-0805">Transcription regulation</keyword>
<dbReference type="CDD" id="cd21994">
    <property type="entry name" value="HMG-box_SSRP1-like"/>
    <property type="match status" value="1"/>
</dbReference>
<evidence type="ECO:0000256" key="3">
    <source>
        <dbReference type="ARBA" id="ARBA00016104"/>
    </source>
</evidence>
<dbReference type="InterPro" id="IPR036910">
    <property type="entry name" value="HMG_box_dom_sf"/>
</dbReference>
<keyword evidence="11 15" id="KW-0234">DNA repair</keyword>
<proteinExistence type="inferred from homology"/>
<dbReference type="PROSITE" id="PS50118">
    <property type="entry name" value="HMG_BOX_2"/>
    <property type="match status" value="1"/>
</dbReference>
<evidence type="ECO:0000256" key="12">
    <source>
        <dbReference type="ARBA" id="ARBA00023242"/>
    </source>
</evidence>
<dbReference type="CDD" id="cd13230">
    <property type="entry name" value="PH1_SSRP1-like"/>
    <property type="match status" value="1"/>
</dbReference>
<name>A0A9N9SIJ5_PHACE</name>
<dbReference type="GO" id="GO:0005730">
    <property type="term" value="C:nucleolus"/>
    <property type="evidence" value="ECO:0007669"/>
    <property type="project" value="UniProtKB-SubCell"/>
</dbReference>
<dbReference type="Pfam" id="PF08512">
    <property type="entry name" value="Rttp106-like_middle"/>
    <property type="match status" value="1"/>
</dbReference>
<dbReference type="InterPro" id="IPR035417">
    <property type="entry name" value="SSRP1/POB3_N"/>
</dbReference>
<protein>
    <recommendedName>
        <fullName evidence="3 15">FACT complex subunit SSRP1</fullName>
    </recommendedName>
</protein>